<organism evidence="1 2">
    <name type="scientific">Pseudoalteromonas tunicata D2</name>
    <dbReference type="NCBI Taxonomy" id="87626"/>
    <lineage>
        <taxon>Bacteria</taxon>
        <taxon>Pseudomonadati</taxon>
        <taxon>Pseudomonadota</taxon>
        <taxon>Gammaproteobacteria</taxon>
        <taxon>Alteromonadales</taxon>
        <taxon>Pseudoalteromonadaceae</taxon>
        <taxon>Pseudoalteromonas</taxon>
    </lineage>
</organism>
<sequence>MNACTSCNIAPAGLRNADGGAFFAFIPKSKLLDIIERQINKDPEAIKYIAEKQK</sequence>
<name>A4CA46_9GAMM</name>
<dbReference type="HOGENOM" id="CLU_3047124_0_0_6"/>
<proteinExistence type="predicted"/>
<gene>
    <name evidence="1" type="ORF">PTD2_20602</name>
</gene>
<dbReference type="AlphaFoldDB" id="A4CA46"/>
<dbReference type="EMBL" id="AAOH01000004">
    <property type="protein sequence ID" value="EAR28254.1"/>
    <property type="molecule type" value="Genomic_DNA"/>
</dbReference>
<dbReference type="RefSeq" id="WP_009840086.1">
    <property type="nucleotide sequence ID" value="NZ_CH959301.1"/>
</dbReference>
<comment type="caution">
    <text evidence="1">The sequence shown here is derived from an EMBL/GenBank/DDBJ whole genome shotgun (WGS) entry which is preliminary data.</text>
</comment>
<evidence type="ECO:0000313" key="2">
    <source>
        <dbReference type="Proteomes" id="UP000006201"/>
    </source>
</evidence>
<keyword evidence="2" id="KW-1185">Reference proteome</keyword>
<reference evidence="1 2" key="1">
    <citation type="submission" date="2006-02" db="EMBL/GenBank/DDBJ databases">
        <authorList>
            <person name="Moran M.A."/>
            <person name="Kjelleberg S."/>
            <person name="Egan S."/>
            <person name="Saunders N."/>
            <person name="Thomas T."/>
            <person name="Ferriera S."/>
            <person name="Johnson J."/>
            <person name="Kravitz S."/>
            <person name="Halpern A."/>
            <person name="Remington K."/>
            <person name="Beeson K."/>
            <person name="Tran B."/>
            <person name="Rogers Y.-H."/>
            <person name="Friedman R."/>
            <person name="Venter J.C."/>
        </authorList>
    </citation>
    <scope>NUCLEOTIDE SEQUENCE [LARGE SCALE GENOMIC DNA]</scope>
    <source>
        <strain evidence="1 2">D2</strain>
    </source>
</reference>
<protein>
    <submittedName>
        <fullName evidence="1">Uncharacterized protein</fullName>
    </submittedName>
</protein>
<accession>A4CA46</accession>
<dbReference type="Proteomes" id="UP000006201">
    <property type="component" value="Unassembled WGS sequence"/>
</dbReference>
<evidence type="ECO:0000313" key="1">
    <source>
        <dbReference type="EMBL" id="EAR28254.1"/>
    </source>
</evidence>